<dbReference type="Gene3D" id="3.60.21.10">
    <property type="match status" value="1"/>
</dbReference>
<protein>
    <submittedName>
        <fullName evidence="4">Metallophosphoesterase</fullName>
    </submittedName>
</protein>
<dbReference type="InterPro" id="IPR004843">
    <property type="entry name" value="Calcineurin-like_PHP"/>
</dbReference>
<dbReference type="GO" id="GO:0016787">
    <property type="term" value="F:hydrolase activity"/>
    <property type="evidence" value="ECO:0007669"/>
    <property type="project" value="InterPro"/>
</dbReference>
<evidence type="ECO:0000256" key="1">
    <source>
        <dbReference type="SAM" id="MobiDB-lite"/>
    </source>
</evidence>
<dbReference type="SUPFAM" id="SSF56300">
    <property type="entry name" value="Metallo-dependent phosphatases"/>
    <property type="match status" value="1"/>
</dbReference>
<dbReference type="PANTHER" id="PTHR31302">
    <property type="entry name" value="TRANSMEMBRANE PROTEIN WITH METALLOPHOSPHOESTERASE DOMAIN-RELATED"/>
    <property type="match status" value="1"/>
</dbReference>
<gene>
    <name evidence="4" type="ORF">IAA84_05475</name>
</gene>
<evidence type="ECO:0000313" key="5">
    <source>
        <dbReference type="Proteomes" id="UP000824140"/>
    </source>
</evidence>
<keyword evidence="2" id="KW-0472">Membrane</keyword>
<evidence type="ECO:0000259" key="3">
    <source>
        <dbReference type="Pfam" id="PF00149"/>
    </source>
</evidence>
<reference evidence="4" key="1">
    <citation type="submission" date="2020-10" db="EMBL/GenBank/DDBJ databases">
        <authorList>
            <person name="Gilroy R."/>
        </authorList>
    </citation>
    <scope>NUCLEOTIDE SEQUENCE</scope>
    <source>
        <strain evidence="4">13766</strain>
    </source>
</reference>
<reference evidence="4" key="2">
    <citation type="journal article" date="2021" name="PeerJ">
        <title>Extensive microbial diversity within the chicken gut microbiome revealed by metagenomics and culture.</title>
        <authorList>
            <person name="Gilroy R."/>
            <person name="Ravi A."/>
            <person name="Getino M."/>
            <person name="Pursley I."/>
            <person name="Horton D.L."/>
            <person name="Alikhan N.F."/>
            <person name="Baker D."/>
            <person name="Gharbi K."/>
            <person name="Hall N."/>
            <person name="Watson M."/>
            <person name="Adriaenssens E.M."/>
            <person name="Foster-Nyarko E."/>
            <person name="Jarju S."/>
            <person name="Secka A."/>
            <person name="Antonio M."/>
            <person name="Oren A."/>
            <person name="Chaudhuri R.R."/>
            <person name="La Ragione R."/>
            <person name="Hildebrand F."/>
            <person name="Pallen M.J."/>
        </authorList>
    </citation>
    <scope>NUCLEOTIDE SEQUENCE</scope>
    <source>
        <strain evidence="4">13766</strain>
    </source>
</reference>
<dbReference type="InterPro" id="IPR051158">
    <property type="entry name" value="Metallophosphoesterase_sf"/>
</dbReference>
<organism evidence="4 5">
    <name type="scientific">Candidatus Alectryocaccomicrobium excrementavium</name>
    <dbReference type="NCBI Taxonomy" id="2840668"/>
    <lineage>
        <taxon>Bacteria</taxon>
        <taxon>Bacillati</taxon>
        <taxon>Bacillota</taxon>
        <taxon>Clostridia</taxon>
        <taxon>Candidatus Alectryocaccomicrobium</taxon>
    </lineage>
</organism>
<dbReference type="InterPro" id="IPR029052">
    <property type="entry name" value="Metallo-depent_PP-like"/>
</dbReference>
<sequence>MPEENKKSPSRREARLAAERAREAHIAPKSPAARDQRVLADDDDILAPRKSRAKAAPGKPRADKKPAGKEKAAKTAPQKSRLYGDEAGVSPQKSAKSQPAREGQKKAGRVMARRVGKATMAGMKRFNAFSYSQGDGTRRAFRIPLTSRFLLIASFIIIFLMILALNNQSISVDEETIAIAGLPADLEDYRILHISDLHAAEFGTDQATLLRTVNSLDYDIMLITGDMVGASGNAEPFLAFLRGLNTTSNVYFIAGDSDPGPLLSQLREGEGTLDQLVLEDWVLEAIDLGATYLDAPVSLSIGNNGTTLWISPFSQLGISAKEAVDLYEDQLATERIGYLSGIGADYIQYPFTDYRYRQAQSLLSAISQMSADDVHISLAHVPPMDSLLSIVQDDHSDTPNEYLYAPDLVLAGHYCGGVVRLPGYGALYVPDALQGSHHGWFPDQARVRGQISVGNTTMYVTGGLGATDAVKFPFRLFNTPEVSLLTLTGLLTDNMLIGG</sequence>
<dbReference type="Pfam" id="PF00149">
    <property type="entry name" value="Metallophos"/>
    <property type="match status" value="1"/>
</dbReference>
<dbReference type="Proteomes" id="UP000824140">
    <property type="component" value="Unassembled WGS sequence"/>
</dbReference>
<proteinExistence type="predicted"/>
<feature type="transmembrane region" description="Helical" evidence="2">
    <location>
        <begin position="148"/>
        <end position="165"/>
    </location>
</feature>
<dbReference type="EMBL" id="DVJN01000108">
    <property type="protein sequence ID" value="HIS92452.1"/>
    <property type="molecule type" value="Genomic_DNA"/>
</dbReference>
<feature type="compositionally biased region" description="Basic and acidic residues" evidence="1">
    <location>
        <begin position="1"/>
        <end position="40"/>
    </location>
</feature>
<evidence type="ECO:0000256" key="2">
    <source>
        <dbReference type="SAM" id="Phobius"/>
    </source>
</evidence>
<feature type="region of interest" description="Disordered" evidence="1">
    <location>
        <begin position="1"/>
        <end position="110"/>
    </location>
</feature>
<keyword evidence="2" id="KW-1133">Transmembrane helix</keyword>
<accession>A0A9D1FZU1</accession>
<feature type="compositionally biased region" description="Basic and acidic residues" evidence="1">
    <location>
        <begin position="60"/>
        <end position="73"/>
    </location>
</feature>
<feature type="domain" description="Calcineurin-like phosphoesterase" evidence="3">
    <location>
        <begin position="190"/>
        <end position="413"/>
    </location>
</feature>
<dbReference type="PANTHER" id="PTHR31302:SF0">
    <property type="entry name" value="TRANSMEMBRANE PROTEIN WITH METALLOPHOSPHOESTERASE DOMAIN"/>
    <property type="match status" value="1"/>
</dbReference>
<dbReference type="AlphaFoldDB" id="A0A9D1FZU1"/>
<keyword evidence="2" id="KW-0812">Transmembrane</keyword>
<evidence type="ECO:0000313" key="4">
    <source>
        <dbReference type="EMBL" id="HIS92452.1"/>
    </source>
</evidence>
<comment type="caution">
    <text evidence="4">The sequence shown here is derived from an EMBL/GenBank/DDBJ whole genome shotgun (WGS) entry which is preliminary data.</text>
</comment>
<name>A0A9D1FZU1_9FIRM</name>